<evidence type="ECO:0000256" key="2">
    <source>
        <dbReference type="SAM" id="Phobius"/>
    </source>
</evidence>
<evidence type="ECO:0000313" key="3">
    <source>
        <dbReference type="EMBL" id="KAF7510257.1"/>
    </source>
</evidence>
<dbReference type="OrthoDB" id="4351041at2759"/>
<keyword evidence="2" id="KW-0472">Membrane</keyword>
<gene>
    <name evidence="3" type="ORF">GJ744_006953</name>
</gene>
<name>A0A8H7ALJ1_9EURO</name>
<keyword evidence="2" id="KW-1133">Transmembrane helix</keyword>
<protein>
    <submittedName>
        <fullName evidence="3">Uncharacterized protein</fullName>
    </submittedName>
</protein>
<keyword evidence="2" id="KW-0812">Transmembrane</keyword>
<proteinExistence type="predicted"/>
<organism evidence="3 4">
    <name type="scientific">Endocarpon pusillum</name>
    <dbReference type="NCBI Taxonomy" id="364733"/>
    <lineage>
        <taxon>Eukaryota</taxon>
        <taxon>Fungi</taxon>
        <taxon>Dikarya</taxon>
        <taxon>Ascomycota</taxon>
        <taxon>Pezizomycotina</taxon>
        <taxon>Eurotiomycetes</taxon>
        <taxon>Chaetothyriomycetidae</taxon>
        <taxon>Verrucariales</taxon>
        <taxon>Verrucariaceae</taxon>
        <taxon>Endocarpon</taxon>
    </lineage>
</organism>
<dbReference type="EMBL" id="JAACFV010000032">
    <property type="protein sequence ID" value="KAF7510257.1"/>
    <property type="molecule type" value="Genomic_DNA"/>
</dbReference>
<feature type="transmembrane region" description="Helical" evidence="2">
    <location>
        <begin position="531"/>
        <end position="552"/>
    </location>
</feature>
<feature type="transmembrane region" description="Helical" evidence="2">
    <location>
        <begin position="505"/>
        <end position="524"/>
    </location>
</feature>
<dbReference type="AlphaFoldDB" id="A0A8H7ALJ1"/>
<sequence>MTESITSPVYSEASVATVETGVTDISQDDMGNAHRELFAIIAYDSDLCTLFSAAFKTNQSSADDFTITLRRSLRRLAQDLRSEVLFDAHKRAISFIAVRARTIARDIVNTYSGSSESKEQYPRDSSSSDGDGEDIQSSEQPASFDGMKAFIRSSAAFSKFITRIQRYVDEPPISWDSVRKQWEEEFHTLVPNDLPGNPTIRILESDNSPLVDRFKLALERYSAEEWIWKPFAQPRRKLEDGKLRVLWKCACGESYMDVSESLGQRLATLTRPMSGNVLPENGSIPVQIPVSAASQSYTQSSLPSQAPAPVLSSVLQHSSTPTANSRSLDKSVYPKRMGVPSQLESGPSTAALFVLICVPRNGQLNPGVISIEGSATDKDFFTAFKKEYRSLRGFWRYWLDPRQFAFCDATKFETFDIQSLGRICNEMPEEDSYLYVPKPAPLPYIPPLTVQEWRKRFYGCIKTQGRNDALQRIPKRNCRFELSTFVSREYMWGLHAHCQPSAAMVFLWTFLIILGGLCFAGWWLKYHHGDLQNAAVPVTLLIGAMTLLWLPLNKNIKNHE</sequence>
<dbReference type="Proteomes" id="UP000606974">
    <property type="component" value="Unassembled WGS sequence"/>
</dbReference>
<accession>A0A8H7ALJ1</accession>
<keyword evidence="4" id="KW-1185">Reference proteome</keyword>
<evidence type="ECO:0000256" key="1">
    <source>
        <dbReference type="SAM" id="MobiDB-lite"/>
    </source>
</evidence>
<feature type="region of interest" description="Disordered" evidence="1">
    <location>
        <begin position="114"/>
        <end position="140"/>
    </location>
</feature>
<reference evidence="3" key="1">
    <citation type="submission" date="2020-02" db="EMBL/GenBank/DDBJ databases">
        <authorList>
            <person name="Palmer J.M."/>
        </authorList>
    </citation>
    <scope>NUCLEOTIDE SEQUENCE</scope>
    <source>
        <strain evidence="3">EPUS1.4</strain>
        <tissue evidence="3">Thallus</tissue>
    </source>
</reference>
<evidence type="ECO:0000313" key="4">
    <source>
        <dbReference type="Proteomes" id="UP000606974"/>
    </source>
</evidence>
<comment type="caution">
    <text evidence="3">The sequence shown here is derived from an EMBL/GenBank/DDBJ whole genome shotgun (WGS) entry which is preliminary data.</text>
</comment>